<dbReference type="GeneID" id="36560501"/>
<comment type="caution">
    <text evidence="1">The sequence shown here is derived from an EMBL/GenBank/DDBJ whole genome shotgun (WGS) entry which is preliminary data.</text>
</comment>
<gene>
    <name evidence="1" type="ORF">P170DRAFT_470996</name>
</gene>
<dbReference type="EMBL" id="MSFO01000001">
    <property type="protein sequence ID" value="PLB55584.1"/>
    <property type="molecule type" value="Genomic_DNA"/>
</dbReference>
<keyword evidence="2" id="KW-1185">Reference proteome</keyword>
<evidence type="ECO:0000313" key="1">
    <source>
        <dbReference type="EMBL" id="PLB55584.1"/>
    </source>
</evidence>
<evidence type="ECO:0000313" key="2">
    <source>
        <dbReference type="Proteomes" id="UP000234275"/>
    </source>
</evidence>
<protein>
    <submittedName>
        <fullName evidence="1">Uncharacterized protein</fullName>
    </submittedName>
</protein>
<reference evidence="1 2" key="1">
    <citation type="submission" date="2016-12" db="EMBL/GenBank/DDBJ databases">
        <title>The genomes of Aspergillus section Nigri reveals drivers in fungal speciation.</title>
        <authorList>
            <consortium name="DOE Joint Genome Institute"/>
            <person name="Vesth T.C."/>
            <person name="Nybo J."/>
            <person name="Theobald S."/>
            <person name="Brandl J."/>
            <person name="Frisvad J.C."/>
            <person name="Nielsen K.F."/>
            <person name="Lyhne E.K."/>
            <person name="Kogle M.E."/>
            <person name="Kuo A."/>
            <person name="Riley R."/>
            <person name="Clum A."/>
            <person name="Nolan M."/>
            <person name="Lipzen A."/>
            <person name="Salamov A."/>
            <person name="Henrissat B."/>
            <person name="Wiebenga A."/>
            <person name="De Vries R.P."/>
            <person name="Grigoriev I.V."/>
            <person name="Mortensen U.H."/>
            <person name="Andersen M.R."/>
            <person name="Baker S.E."/>
        </authorList>
    </citation>
    <scope>NUCLEOTIDE SEQUENCE [LARGE SCALE GENOMIC DNA]</scope>
    <source>
        <strain evidence="1 2">IBT 23096</strain>
    </source>
</reference>
<dbReference type="OrthoDB" id="4490828at2759"/>
<dbReference type="RefSeq" id="XP_024710886.1">
    <property type="nucleotide sequence ID" value="XM_024852803.1"/>
</dbReference>
<proteinExistence type="predicted"/>
<dbReference type="VEuPathDB" id="FungiDB:P170DRAFT_470996"/>
<organism evidence="1 2">
    <name type="scientific">Aspergillus steynii IBT 23096</name>
    <dbReference type="NCBI Taxonomy" id="1392250"/>
    <lineage>
        <taxon>Eukaryota</taxon>
        <taxon>Fungi</taxon>
        <taxon>Dikarya</taxon>
        <taxon>Ascomycota</taxon>
        <taxon>Pezizomycotina</taxon>
        <taxon>Eurotiomycetes</taxon>
        <taxon>Eurotiomycetidae</taxon>
        <taxon>Eurotiales</taxon>
        <taxon>Aspergillaceae</taxon>
        <taxon>Aspergillus</taxon>
        <taxon>Aspergillus subgen. Circumdati</taxon>
    </lineage>
</organism>
<sequence length="208" mass="22772">MNTTKRSRRPMQMMSTSCLQTKLGGNKCIRLLRLERYENERKLLEKYLEKGKCTVGCVRAASGLEDKQAKDPHRVPSILDWALVRPLNHLNRAVGTNKIASVTSGPSSLTGFEVRELQADELLGKVGYVTGLLGAITLASGQSQLRPGELPLEDRGDSGSLVFDPTGIVLGMCFGGTETGDLLYFTHIGDVLESIREVTGVRDIRLRA</sequence>
<dbReference type="AlphaFoldDB" id="A0A2I2GRT7"/>
<accession>A0A2I2GRT7</accession>
<dbReference type="Proteomes" id="UP000234275">
    <property type="component" value="Unassembled WGS sequence"/>
</dbReference>
<dbReference type="STRING" id="1392250.A0A2I2GRT7"/>
<name>A0A2I2GRT7_9EURO</name>